<gene>
    <name evidence="1" type="ORF">DGAL_LOCUS212</name>
</gene>
<protein>
    <recommendedName>
        <fullName evidence="3">Ribosome-binding factor A, mitochondrial</fullName>
    </recommendedName>
</protein>
<dbReference type="GO" id="GO:0006364">
    <property type="term" value="P:rRNA processing"/>
    <property type="evidence" value="ECO:0007669"/>
    <property type="project" value="InterPro"/>
</dbReference>
<evidence type="ECO:0008006" key="3">
    <source>
        <dbReference type="Google" id="ProtNLM"/>
    </source>
</evidence>
<evidence type="ECO:0000313" key="2">
    <source>
        <dbReference type="Proteomes" id="UP000789390"/>
    </source>
</evidence>
<dbReference type="EMBL" id="CAKKLH010000001">
    <property type="protein sequence ID" value="CAH0098164.1"/>
    <property type="molecule type" value="Genomic_DNA"/>
</dbReference>
<accession>A0A8J2RCW9</accession>
<dbReference type="InterPro" id="IPR000238">
    <property type="entry name" value="RbfA"/>
</dbReference>
<dbReference type="Proteomes" id="UP000789390">
    <property type="component" value="Unassembled WGS sequence"/>
</dbReference>
<dbReference type="Gene3D" id="3.30.300.20">
    <property type="match status" value="1"/>
</dbReference>
<organism evidence="1 2">
    <name type="scientific">Daphnia galeata</name>
    <dbReference type="NCBI Taxonomy" id="27404"/>
    <lineage>
        <taxon>Eukaryota</taxon>
        <taxon>Metazoa</taxon>
        <taxon>Ecdysozoa</taxon>
        <taxon>Arthropoda</taxon>
        <taxon>Crustacea</taxon>
        <taxon>Branchiopoda</taxon>
        <taxon>Diplostraca</taxon>
        <taxon>Cladocera</taxon>
        <taxon>Anomopoda</taxon>
        <taxon>Daphniidae</taxon>
        <taxon>Daphnia</taxon>
    </lineage>
</organism>
<dbReference type="AlphaFoldDB" id="A0A8J2RCW9"/>
<evidence type="ECO:0000313" key="1">
    <source>
        <dbReference type="EMBL" id="CAH0098164.1"/>
    </source>
</evidence>
<proteinExistence type="predicted"/>
<dbReference type="InterPro" id="IPR039212">
    <property type="entry name" value="RBFA_mitochondrial"/>
</dbReference>
<keyword evidence="2" id="KW-1185">Reference proteome</keyword>
<comment type="caution">
    <text evidence="1">The sequence shown here is derived from an EMBL/GenBank/DDBJ whole genome shotgun (WGS) entry which is preliminary data.</text>
</comment>
<dbReference type="InterPro" id="IPR023799">
    <property type="entry name" value="RbfA_dom_sf"/>
</dbReference>
<name>A0A8J2RCW9_9CRUS</name>
<dbReference type="OrthoDB" id="10251605at2759"/>
<dbReference type="SUPFAM" id="SSF89919">
    <property type="entry name" value="Ribosome-binding factor A, RbfA"/>
    <property type="match status" value="1"/>
</dbReference>
<dbReference type="Pfam" id="PF02033">
    <property type="entry name" value="RBFA"/>
    <property type="match status" value="1"/>
</dbReference>
<reference evidence="1" key="1">
    <citation type="submission" date="2021-11" db="EMBL/GenBank/DDBJ databases">
        <authorList>
            <person name="Schell T."/>
        </authorList>
    </citation>
    <scope>NUCLEOTIDE SEQUENCE</scope>
    <source>
        <strain evidence="1">M5</strain>
    </source>
</reference>
<dbReference type="PANTHER" id="PTHR14725">
    <property type="entry name" value="RIBOSOME-BINDING FACTOR A, MITOCHONDRIAL-RELATED"/>
    <property type="match status" value="1"/>
</dbReference>
<dbReference type="InterPro" id="IPR015946">
    <property type="entry name" value="KH_dom-like_a/b"/>
</dbReference>
<sequence length="316" mass="36396">MNFAHCKIINRIFHRSTVCNKVSSQAKFMMKIMGSSKKKKEHRFFVENQSTSLLPDFLAPKSAGNVKVKNRRVTVLNSVFLERISEILVSSRHDHGSTNVHQHGFFVTKVKFESDGSALHVYWHADKNCSAVEEELPKLGGWLRHELSQIQNGRVPHINFIIDRTYYKATDVEDLLKIADFGSDYIPGSTDSSTAILEAEESLPEKLVKTSNVLGIERNDIINQVLRSMNRVPKSGPVQQDSSNSLDVQRQIDFKKYLHDREVSKAKMERRQARAMIREAELATIPNKKENYFVEEEDDETDYIDEEIEDNKYYSR</sequence>
<dbReference type="PANTHER" id="PTHR14725:SF0">
    <property type="entry name" value="RIBOSOME-BINDING FACTOR A, MITOCHONDRIAL-RELATED"/>
    <property type="match status" value="1"/>
</dbReference>